<dbReference type="InterPro" id="IPR051140">
    <property type="entry name" value="GATA_TF"/>
</dbReference>
<accession>A0A453HJ94</accession>
<keyword evidence="2" id="KW-0863">Zinc-finger</keyword>
<dbReference type="AlphaFoldDB" id="A0A453HJ94"/>
<evidence type="ECO:0000256" key="3">
    <source>
        <dbReference type="ARBA" id="ARBA00022833"/>
    </source>
</evidence>
<keyword evidence="6" id="KW-1185">Reference proteome</keyword>
<dbReference type="Proteomes" id="UP000015105">
    <property type="component" value="Chromosome 4D"/>
</dbReference>
<reference evidence="5" key="5">
    <citation type="journal article" date="2021" name="G3 (Bethesda)">
        <title>Aegilops tauschii genome assembly Aet v5.0 features greater sequence contiguity and improved annotation.</title>
        <authorList>
            <person name="Wang L."/>
            <person name="Zhu T."/>
            <person name="Rodriguez J.C."/>
            <person name="Deal K.R."/>
            <person name="Dubcovsky J."/>
            <person name="McGuire P.E."/>
            <person name="Lux T."/>
            <person name="Spannagl M."/>
            <person name="Mayer K.F.X."/>
            <person name="Baldrich P."/>
            <person name="Meyers B.C."/>
            <person name="Huo N."/>
            <person name="Gu Y.Q."/>
            <person name="Zhou H."/>
            <person name="Devos K.M."/>
            <person name="Bennetzen J.L."/>
            <person name="Unver T."/>
            <person name="Budak H."/>
            <person name="Gulick P.J."/>
            <person name="Galiba G."/>
            <person name="Kalapos B."/>
            <person name="Nelson D.R."/>
            <person name="Li P."/>
            <person name="You F.M."/>
            <person name="Luo M.C."/>
            <person name="Dvorak J."/>
        </authorList>
    </citation>
    <scope>NUCLEOTIDE SEQUENCE [LARGE SCALE GENOMIC DNA]</scope>
    <source>
        <strain evidence="5">cv. AL8/78</strain>
    </source>
</reference>
<reference evidence="5" key="3">
    <citation type="journal article" date="2017" name="Nature">
        <title>Genome sequence of the progenitor of the wheat D genome Aegilops tauschii.</title>
        <authorList>
            <person name="Luo M.C."/>
            <person name="Gu Y.Q."/>
            <person name="Puiu D."/>
            <person name="Wang H."/>
            <person name="Twardziok S.O."/>
            <person name="Deal K.R."/>
            <person name="Huo N."/>
            <person name="Zhu T."/>
            <person name="Wang L."/>
            <person name="Wang Y."/>
            <person name="McGuire P.E."/>
            <person name="Liu S."/>
            <person name="Long H."/>
            <person name="Ramasamy R.K."/>
            <person name="Rodriguez J.C."/>
            <person name="Van S.L."/>
            <person name="Yuan L."/>
            <person name="Wang Z."/>
            <person name="Xia Z."/>
            <person name="Xiao L."/>
            <person name="Anderson O.D."/>
            <person name="Ouyang S."/>
            <person name="Liang Y."/>
            <person name="Zimin A.V."/>
            <person name="Pertea G."/>
            <person name="Qi P."/>
            <person name="Bennetzen J.L."/>
            <person name="Dai X."/>
            <person name="Dawson M.W."/>
            <person name="Muller H.G."/>
            <person name="Kugler K."/>
            <person name="Rivarola-Duarte L."/>
            <person name="Spannagl M."/>
            <person name="Mayer K.F.X."/>
            <person name="Lu F.H."/>
            <person name="Bevan M.W."/>
            <person name="Leroy P."/>
            <person name="Li P."/>
            <person name="You F.M."/>
            <person name="Sun Q."/>
            <person name="Liu Z."/>
            <person name="Lyons E."/>
            <person name="Wicker T."/>
            <person name="Salzberg S.L."/>
            <person name="Devos K.M."/>
            <person name="Dvorak J."/>
        </authorList>
    </citation>
    <scope>NUCLEOTIDE SEQUENCE [LARGE SCALE GENOMIC DNA]</scope>
    <source>
        <strain evidence="5">cv. AL8/78</strain>
    </source>
</reference>
<keyword evidence="4" id="KW-0010">Activator</keyword>
<dbReference type="GO" id="GO:0008270">
    <property type="term" value="F:zinc ion binding"/>
    <property type="evidence" value="ECO:0007669"/>
    <property type="project" value="UniProtKB-KW"/>
</dbReference>
<evidence type="ECO:0000256" key="2">
    <source>
        <dbReference type="ARBA" id="ARBA00022771"/>
    </source>
</evidence>
<reference evidence="6" key="2">
    <citation type="journal article" date="2017" name="Nat. Plants">
        <title>The Aegilops tauschii genome reveals multiple impacts of transposons.</title>
        <authorList>
            <person name="Zhao G."/>
            <person name="Zou C."/>
            <person name="Li K."/>
            <person name="Wang K."/>
            <person name="Li T."/>
            <person name="Gao L."/>
            <person name="Zhang X."/>
            <person name="Wang H."/>
            <person name="Yang Z."/>
            <person name="Liu X."/>
            <person name="Jiang W."/>
            <person name="Mao L."/>
            <person name="Kong X."/>
            <person name="Jiao Y."/>
            <person name="Jia J."/>
        </authorList>
    </citation>
    <scope>NUCLEOTIDE SEQUENCE [LARGE SCALE GENOMIC DNA]</scope>
    <source>
        <strain evidence="6">cv. AL8/78</strain>
    </source>
</reference>
<keyword evidence="3" id="KW-0862">Zinc</keyword>
<name>A0A453HJ94_AEGTS</name>
<evidence type="ECO:0000256" key="1">
    <source>
        <dbReference type="ARBA" id="ARBA00022723"/>
    </source>
</evidence>
<evidence type="ECO:0000313" key="6">
    <source>
        <dbReference type="Proteomes" id="UP000015105"/>
    </source>
</evidence>
<evidence type="ECO:0000313" key="5">
    <source>
        <dbReference type="EnsemblPlants" id="AET4Gv20205200.1"/>
    </source>
</evidence>
<reference evidence="6" key="1">
    <citation type="journal article" date="2014" name="Science">
        <title>Ancient hybridizations among the ancestral genomes of bread wheat.</title>
        <authorList>
            <consortium name="International Wheat Genome Sequencing Consortium,"/>
            <person name="Marcussen T."/>
            <person name="Sandve S.R."/>
            <person name="Heier L."/>
            <person name="Spannagl M."/>
            <person name="Pfeifer M."/>
            <person name="Jakobsen K.S."/>
            <person name="Wulff B.B."/>
            <person name="Steuernagel B."/>
            <person name="Mayer K.F."/>
            <person name="Olsen O.A."/>
        </authorList>
    </citation>
    <scope>NUCLEOTIDE SEQUENCE [LARGE SCALE GENOMIC DNA]</scope>
    <source>
        <strain evidence="6">cv. AL8/78</strain>
    </source>
</reference>
<protein>
    <submittedName>
        <fullName evidence="5">Uncharacterized protein</fullName>
    </submittedName>
</protein>
<dbReference type="EnsemblPlants" id="AET4Gv20205200.1">
    <property type="protein sequence ID" value="AET4Gv20205200.1"/>
    <property type="gene ID" value="AET4Gv20205200"/>
</dbReference>
<evidence type="ECO:0000256" key="4">
    <source>
        <dbReference type="ARBA" id="ARBA00023159"/>
    </source>
</evidence>
<dbReference type="PANTHER" id="PTHR45658">
    <property type="entry name" value="GATA TRANSCRIPTION FACTOR"/>
    <property type="match status" value="1"/>
</dbReference>
<dbReference type="GO" id="GO:0005634">
    <property type="term" value="C:nucleus"/>
    <property type="evidence" value="ECO:0007669"/>
    <property type="project" value="TreeGrafter"/>
</dbReference>
<dbReference type="GO" id="GO:0030154">
    <property type="term" value="P:cell differentiation"/>
    <property type="evidence" value="ECO:0007669"/>
    <property type="project" value="TreeGrafter"/>
</dbReference>
<reference evidence="5" key="4">
    <citation type="submission" date="2019-03" db="UniProtKB">
        <authorList>
            <consortium name="EnsemblPlants"/>
        </authorList>
    </citation>
    <scope>IDENTIFICATION</scope>
</reference>
<sequence length="143" mass="15732">RRRGSLPPRIMTCVGLCRGSRTTDGPSAGAPPPGLWLSRPSSCRLAPMTVTVTAMPTTTKTKTTCSATARTAAAACGIRYKMGKLFPEYRPSTSPEFGSLEHSNRHRNVERIREKKMKVMVPEVPVSPDADDKVLLRVCKYER</sequence>
<proteinExistence type="predicted"/>
<organism evidence="5 6">
    <name type="scientific">Aegilops tauschii subsp. strangulata</name>
    <name type="common">Goatgrass</name>
    <dbReference type="NCBI Taxonomy" id="200361"/>
    <lineage>
        <taxon>Eukaryota</taxon>
        <taxon>Viridiplantae</taxon>
        <taxon>Streptophyta</taxon>
        <taxon>Embryophyta</taxon>
        <taxon>Tracheophyta</taxon>
        <taxon>Spermatophyta</taxon>
        <taxon>Magnoliopsida</taxon>
        <taxon>Liliopsida</taxon>
        <taxon>Poales</taxon>
        <taxon>Poaceae</taxon>
        <taxon>BOP clade</taxon>
        <taxon>Pooideae</taxon>
        <taxon>Triticodae</taxon>
        <taxon>Triticeae</taxon>
        <taxon>Triticinae</taxon>
        <taxon>Aegilops</taxon>
    </lineage>
</organism>
<dbReference type="PANTHER" id="PTHR45658:SF79">
    <property type="entry name" value="GATA-TYPE DOMAIN-CONTAINING PROTEIN"/>
    <property type="match status" value="1"/>
</dbReference>
<keyword evidence="1" id="KW-0479">Metal-binding</keyword>
<dbReference type="Gramene" id="AET4Gv20205200.1">
    <property type="protein sequence ID" value="AET4Gv20205200.1"/>
    <property type="gene ID" value="AET4Gv20205200"/>
</dbReference>